<dbReference type="Proteomes" id="UP000316649">
    <property type="component" value="Unassembled WGS sequence"/>
</dbReference>
<dbReference type="PANTHER" id="PTHR24567">
    <property type="entry name" value="CRP FAMILY TRANSCRIPTIONAL REGULATORY PROTEIN"/>
    <property type="match status" value="1"/>
</dbReference>
<evidence type="ECO:0000313" key="7">
    <source>
        <dbReference type="Proteomes" id="UP000316649"/>
    </source>
</evidence>
<dbReference type="Gene3D" id="2.60.120.10">
    <property type="entry name" value="Jelly Rolls"/>
    <property type="match status" value="1"/>
</dbReference>
<keyword evidence="1" id="KW-0805">Transcription regulation</keyword>
<dbReference type="Gene3D" id="1.10.10.10">
    <property type="entry name" value="Winged helix-like DNA-binding domain superfamily/Winged helix DNA-binding domain"/>
    <property type="match status" value="1"/>
</dbReference>
<keyword evidence="3" id="KW-0804">Transcription</keyword>
<dbReference type="InterPro" id="IPR018490">
    <property type="entry name" value="cNMP-bd_dom_sf"/>
</dbReference>
<dbReference type="Pfam" id="PF00027">
    <property type="entry name" value="cNMP_binding"/>
    <property type="match status" value="1"/>
</dbReference>
<dbReference type="OrthoDB" id="9777588at2"/>
<dbReference type="InterPro" id="IPR050397">
    <property type="entry name" value="Env_Response_Regulators"/>
</dbReference>
<protein>
    <submittedName>
        <fullName evidence="6">Cyclic nucleotide-binding domain-containing protein</fullName>
    </submittedName>
</protein>
<dbReference type="InterPro" id="IPR000595">
    <property type="entry name" value="cNMP-bd_dom"/>
</dbReference>
<dbReference type="PROSITE" id="PS50042">
    <property type="entry name" value="CNMP_BINDING_3"/>
    <property type="match status" value="1"/>
</dbReference>
<dbReference type="AlphaFoldDB" id="A0A557S3A9"/>
<dbReference type="EMBL" id="VMNH01000018">
    <property type="protein sequence ID" value="TVO71896.1"/>
    <property type="molecule type" value="Genomic_DNA"/>
</dbReference>
<dbReference type="PROSITE" id="PS51063">
    <property type="entry name" value="HTH_CRP_2"/>
    <property type="match status" value="1"/>
</dbReference>
<evidence type="ECO:0000313" key="6">
    <source>
        <dbReference type="EMBL" id="TVO71896.1"/>
    </source>
</evidence>
<reference evidence="6 7" key="1">
    <citation type="submission" date="2019-07" db="EMBL/GenBank/DDBJ databases">
        <title>The pathways for chlorine oxyanion respiration interact through the shared metabolite chlorate.</title>
        <authorList>
            <person name="Barnum T.P."/>
            <person name="Cheng Y."/>
            <person name="Hill K.A."/>
            <person name="Lucas L.N."/>
            <person name="Carlson H.K."/>
            <person name="Coates J.D."/>
        </authorList>
    </citation>
    <scope>NUCLEOTIDE SEQUENCE [LARGE SCALE GENOMIC DNA]</scope>
    <source>
        <strain evidence="6 7">BK-1</strain>
    </source>
</reference>
<dbReference type="PANTHER" id="PTHR24567:SF26">
    <property type="entry name" value="REGULATORY PROTEIN YEIL"/>
    <property type="match status" value="1"/>
</dbReference>
<accession>A0A557S3A9</accession>
<feature type="domain" description="Cyclic nucleotide-binding" evidence="4">
    <location>
        <begin position="12"/>
        <end position="115"/>
    </location>
</feature>
<dbReference type="SUPFAM" id="SSF46785">
    <property type="entry name" value="Winged helix' DNA-binding domain"/>
    <property type="match status" value="1"/>
</dbReference>
<keyword evidence="2" id="KW-0238">DNA-binding</keyword>
<evidence type="ECO:0000256" key="3">
    <source>
        <dbReference type="ARBA" id="ARBA00023163"/>
    </source>
</evidence>
<comment type="caution">
    <text evidence="6">The sequence shown here is derived from an EMBL/GenBank/DDBJ whole genome shotgun (WGS) entry which is preliminary data.</text>
</comment>
<gene>
    <name evidence="6" type="ORF">FHP88_13455</name>
</gene>
<sequence length="237" mass="26398">MIDAHILEQIPLFSGMTGEDLGQVARHATEVACDKGNYLFREGDKADHLYVLLSGLVQMTAQGPEGQRTVIEILYPGDSFILAAVITHKRFLMSAEVVKSARVLKVPGDELVELIRHGGDFGLTMMATLSTQFRSMVRQVKNQRLRTTAQRVAAFLLDLAYEQGRGENRITLPHSKKMLAALLGMSQEGLSRTFTALKEQGVDIDHNQVHIDSIVKLRRFCGFSNMLDASDRLSRKD</sequence>
<dbReference type="InterPro" id="IPR012318">
    <property type="entry name" value="HTH_CRP"/>
</dbReference>
<dbReference type="GO" id="GO:0005829">
    <property type="term" value="C:cytosol"/>
    <property type="evidence" value="ECO:0007669"/>
    <property type="project" value="TreeGrafter"/>
</dbReference>
<dbReference type="InterPro" id="IPR036390">
    <property type="entry name" value="WH_DNA-bd_sf"/>
</dbReference>
<dbReference type="SMART" id="SM00100">
    <property type="entry name" value="cNMP"/>
    <property type="match status" value="1"/>
</dbReference>
<evidence type="ECO:0000259" key="4">
    <source>
        <dbReference type="PROSITE" id="PS50042"/>
    </source>
</evidence>
<feature type="domain" description="HTH crp-type" evidence="5">
    <location>
        <begin position="146"/>
        <end position="215"/>
    </location>
</feature>
<dbReference type="Pfam" id="PF13545">
    <property type="entry name" value="HTH_Crp_2"/>
    <property type="match status" value="1"/>
</dbReference>
<dbReference type="SUPFAM" id="SSF51206">
    <property type="entry name" value="cAMP-binding domain-like"/>
    <property type="match status" value="1"/>
</dbReference>
<evidence type="ECO:0000259" key="5">
    <source>
        <dbReference type="PROSITE" id="PS51063"/>
    </source>
</evidence>
<evidence type="ECO:0000256" key="2">
    <source>
        <dbReference type="ARBA" id="ARBA00023125"/>
    </source>
</evidence>
<dbReference type="InterPro" id="IPR036388">
    <property type="entry name" value="WH-like_DNA-bd_sf"/>
</dbReference>
<evidence type="ECO:0000256" key="1">
    <source>
        <dbReference type="ARBA" id="ARBA00023015"/>
    </source>
</evidence>
<dbReference type="InterPro" id="IPR014710">
    <property type="entry name" value="RmlC-like_jellyroll"/>
</dbReference>
<keyword evidence="7" id="KW-1185">Reference proteome</keyword>
<proteinExistence type="predicted"/>
<organism evidence="6 7">
    <name type="scientific">Sedimenticola selenatireducens</name>
    <dbReference type="NCBI Taxonomy" id="191960"/>
    <lineage>
        <taxon>Bacteria</taxon>
        <taxon>Pseudomonadati</taxon>
        <taxon>Pseudomonadota</taxon>
        <taxon>Gammaproteobacteria</taxon>
        <taxon>Chromatiales</taxon>
        <taxon>Sedimenticolaceae</taxon>
        <taxon>Sedimenticola</taxon>
    </lineage>
</organism>
<name>A0A557S3A9_9GAMM</name>
<dbReference type="GO" id="GO:0003677">
    <property type="term" value="F:DNA binding"/>
    <property type="evidence" value="ECO:0007669"/>
    <property type="project" value="UniProtKB-KW"/>
</dbReference>
<dbReference type="CDD" id="cd00038">
    <property type="entry name" value="CAP_ED"/>
    <property type="match status" value="1"/>
</dbReference>
<dbReference type="GO" id="GO:0003700">
    <property type="term" value="F:DNA-binding transcription factor activity"/>
    <property type="evidence" value="ECO:0007669"/>
    <property type="project" value="TreeGrafter"/>
</dbReference>
<dbReference type="RefSeq" id="WP_144359607.1">
    <property type="nucleotide sequence ID" value="NZ_VMNH01000018.1"/>
</dbReference>